<gene>
    <name evidence="2" type="ORF">AUK05_03285</name>
</gene>
<dbReference type="GO" id="GO:0006313">
    <property type="term" value="P:DNA transposition"/>
    <property type="evidence" value="ECO:0007669"/>
    <property type="project" value="InterPro"/>
</dbReference>
<dbReference type="PANTHER" id="PTHR34614:SF2">
    <property type="entry name" value="TRANSPOSASE IS4-LIKE DOMAIN-CONTAINING PROTEIN"/>
    <property type="match status" value="1"/>
</dbReference>
<organism evidence="2 3">
    <name type="scientific">Candidatus Shapirobacteria bacterium CG2_30_35_20</name>
    <dbReference type="NCBI Taxonomy" id="1805376"/>
    <lineage>
        <taxon>Bacteria</taxon>
        <taxon>Candidatus Shapironibacteriota</taxon>
    </lineage>
</organism>
<dbReference type="AlphaFoldDB" id="A0A1J5I5X1"/>
<reference evidence="2 3" key="1">
    <citation type="journal article" date="2016" name="Environ. Microbiol.">
        <title>Genomic resolution of a cold subsurface aquifer community provides metabolic insights for novel microbes adapted to high CO concentrations.</title>
        <authorList>
            <person name="Probst A.J."/>
            <person name="Castelle C.J."/>
            <person name="Singh A."/>
            <person name="Brown C.T."/>
            <person name="Anantharaman K."/>
            <person name="Sharon I."/>
            <person name="Hug L.A."/>
            <person name="Burstein D."/>
            <person name="Emerson J.B."/>
            <person name="Thomas B.C."/>
            <person name="Banfield J.F."/>
        </authorList>
    </citation>
    <scope>NUCLEOTIDE SEQUENCE [LARGE SCALE GENOMIC DNA]</scope>
    <source>
        <strain evidence="2">CG2_30_35_20</strain>
    </source>
</reference>
<comment type="caution">
    <text evidence="2">The sequence shown here is derived from an EMBL/GenBank/DDBJ whole genome shotgun (WGS) entry which is preliminary data.</text>
</comment>
<evidence type="ECO:0000313" key="3">
    <source>
        <dbReference type="Proteomes" id="UP000182344"/>
    </source>
</evidence>
<dbReference type="EMBL" id="MNZO01000047">
    <property type="protein sequence ID" value="OIP86600.1"/>
    <property type="molecule type" value="Genomic_DNA"/>
</dbReference>
<dbReference type="GO" id="GO:0003677">
    <property type="term" value="F:DNA binding"/>
    <property type="evidence" value="ECO:0007669"/>
    <property type="project" value="InterPro"/>
</dbReference>
<sequence>MRIRIINTSSHKQAIQVVSKYRGNFKLHKHFGTFNTDIKKQELLKLAKEYIQECTHQTDMFSNVSPNWKLDEVEIINSQPLYLYKLLTQVYDSLGFGGDPLIRDLVVARVYQPASKRETNQILTDVFSRPYSLQTIYRHLKSSLSKGLKDDYQQSLINYAKTELHDTLRLVFYDVTTLAFASQTKTTLKDFGYSKDHRSQDTQIVLGLVVNQQGFPLYFDVFSGNTFEGGTFIGVVLGVQKLLNNTDLVVVADAGMLSVKNMDELNEAKIQFVVGARISSLSIEMTNKIVKDLDKKDKADTEVEYKGYRLLTDYSIKRASKDIHDLNKQWEKAKASIIKPDNITRKYRFITGSKKTNYSLNTSLKEKAENIAGIKGYLTNTKLSASMITEKYHDLWKVEKAFRITKSDLEARPIFLRLDETIKAHVTIIFASLAISKILEIQTGESIHQIIKTISRIFTHTIQNKNTKQTTILETKLPKSEICGKLNKIYRLGY</sequence>
<dbReference type="NCBIfam" id="NF033559">
    <property type="entry name" value="transpos_IS1634"/>
    <property type="match status" value="1"/>
</dbReference>
<dbReference type="STRING" id="1805376.AUK05_03285"/>
<evidence type="ECO:0000313" key="2">
    <source>
        <dbReference type="EMBL" id="OIP86600.1"/>
    </source>
</evidence>
<dbReference type="PANTHER" id="PTHR34614">
    <property type="match status" value="1"/>
</dbReference>
<dbReference type="Pfam" id="PF01609">
    <property type="entry name" value="DDE_Tnp_1"/>
    <property type="match status" value="1"/>
</dbReference>
<name>A0A1J5I5X1_9BACT</name>
<protein>
    <recommendedName>
        <fullName evidence="1">Transposase IS4-like domain-containing protein</fullName>
    </recommendedName>
</protein>
<dbReference type="Proteomes" id="UP000182344">
    <property type="component" value="Unassembled WGS sequence"/>
</dbReference>
<dbReference type="InterPro" id="IPR047654">
    <property type="entry name" value="IS1634_transpos"/>
</dbReference>
<feature type="domain" description="Transposase IS4-like" evidence="1">
    <location>
        <begin position="170"/>
        <end position="433"/>
    </location>
</feature>
<proteinExistence type="predicted"/>
<dbReference type="GO" id="GO:0004803">
    <property type="term" value="F:transposase activity"/>
    <property type="evidence" value="ECO:0007669"/>
    <property type="project" value="InterPro"/>
</dbReference>
<dbReference type="InterPro" id="IPR012337">
    <property type="entry name" value="RNaseH-like_sf"/>
</dbReference>
<dbReference type="InterPro" id="IPR002559">
    <property type="entry name" value="Transposase_11"/>
</dbReference>
<evidence type="ECO:0000259" key="1">
    <source>
        <dbReference type="Pfam" id="PF01609"/>
    </source>
</evidence>
<dbReference type="SUPFAM" id="SSF53098">
    <property type="entry name" value="Ribonuclease H-like"/>
    <property type="match status" value="1"/>
</dbReference>
<accession>A0A1J5I5X1</accession>